<organism evidence="1 2">
    <name type="scientific">Salinimonas sediminis</name>
    <dbReference type="NCBI Taxonomy" id="2303538"/>
    <lineage>
        <taxon>Bacteria</taxon>
        <taxon>Pseudomonadati</taxon>
        <taxon>Pseudomonadota</taxon>
        <taxon>Gammaproteobacteria</taxon>
        <taxon>Alteromonadales</taxon>
        <taxon>Alteromonadaceae</taxon>
        <taxon>Alteromonas/Salinimonas group</taxon>
        <taxon>Salinimonas</taxon>
    </lineage>
</organism>
<dbReference type="Proteomes" id="UP000262073">
    <property type="component" value="Chromosome"/>
</dbReference>
<proteinExistence type="predicted"/>
<dbReference type="KEGG" id="salm:D0Y50_06570"/>
<evidence type="ECO:0000313" key="1">
    <source>
        <dbReference type="EMBL" id="AXR06067.1"/>
    </source>
</evidence>
<name>A0A346NKL0_9ALTE</name>
<keyword evidence="2" id="KW-1185">Reference proteome</keyword>
<dbReference type="AlphaFoldDB" id="A0A346NKL0"/>
<accession>A0A346NKL0</accession>
<sequence>MRAGNRDYILPRDTSVSHRLKQANYFLVFPGDGLARALLKGTSAPAAYKAGMHSRAGYKTVCAVTKHTIPLPHFSKACALGQARVIRPSFRRI</sequence>
<evidence type="ECO:0000313" key="2">
    <source>
        <dbReference type="Proteomes" id="UP000262073"/>
    </source>
</evidence>
<gene>
    <name evidence="1" type="ORF">D0Y50_06570</name>
</gene>
<protein>
    <submittedName>
        <fullName evidence="1">Uncharacterized protein</fullName>
    </submittedName>
</protein>
<dbReference type="EMBL" id="CP031769">
    <property type="protein sequence ID" value="AXR06067.1"/>
    <property type="molecule type" value="Genomic_DNA"/>
</dbReference>
<reference evidence="1 2" key="1">
    <citation type="submission" date="2018-08" db="EMBL/GenBank/DDBJ databases">
        <title>Salinimonas sediminis sp. nov., a piezophilic bacterium isolated from a deep-sea sediment sample from the New Britain Trench.</title>
        <authorList>
            <person name="Cao J."/>
        </authorList>
    </citation>
    <scope>NUCLEOTIDE SEQUENCE [LARGE SCALE GENOMIC DNA]</scope>
    <source>
        <strain evidence="1 2">N102</strain>
    </source>
</reference>